<sequence>MSSWLAWKAANRLELQAFRPFTNHLSETFDARLSPVDSCRSAACKSSIPFASVQSCYDLQFVPSHHVRSCLGGGVNTLTSRAAHNTESVSWGCGYLMLLKSREYGYTILCATANGRLTLLPVADGRHCERGGFATFLADAHCSLTSPVQGCGSSWPAQVKLSSLLIKRQTSTAAAWRLPDSKWRWNDIPDYEPLTKEILESRLRAKFGNWKFFVEVIEAPLPSSRFQTHKRTQRRASTWQFWVPRDLTVREKLLLQNPHA</sequence>
<protein>
    <submittedName>
        <fullName evidence="1">Uncharacterized protein</fullName>
    </submittedName>
</protein>
<comment type="caution">
    <text evidence="1">The sequence shown here is derived from an EMBL/GenBank/DDBJ whole genome shotgun (WGS) entry which is preliminary data.</text>
</comment>
<reference evidence="2" key="1">
    <citation type="submission" date="2015-07" db="EMBL/GenBank/DDBJ databases">
        <authorList>
            <person name="Teixeira M.M."/>
            <person name="Souza R.C."/>
            <person name="Almeida L.G."/>
            <person name="Vicente V.A."/>
            <person name="de Hoog S."/>
            <person name="Bocca A.L."/>
            <person name="de Almeida S.R."/>
            <person name="Vasconcelos A.T."/>
            <person name="Felipe M.S."/>
        </authorList>
    </citation>
    <scope>NUCLEOTIDE SEQUENCE [LARGE SCALE GENOMIC DNA]</scope>
    <source>
        <strain evidence="2">KSF</strain>
    </source>
</reference>
<dbReference type="VEuPathDB" id="FungiDB:CLCR_10574"/>
<gene>
    <name evidence="1" type="ORF">CLCR_10574</name>
</gene>
<dbReference type="EMBL" id="LGRB01000008">
    <property type="protein sequence ID" value="OCT53408.1"/>
    <property type="molecule type" value="Genomic_DNA"/>
</dbReference>
<organism evidence="1 2">
    <name type="scientific">Cladophialophora carrionii</name>
    <dbReference type="NCBI Taxonomy" id="86049"/>
    <lineage>
        <taxon>Eukaryota</taxon>
        <taxon>Fungi</taxon>
        <taxon>Dikarya</taxon>
        <taxon>Ascomycota</taxon>
        <taxon>Pezizomycotina</taxon>
        <taxon>Eurotiomycetes</taxon>
        <taxon>Chaetothyriomycetidae</taxon>
        <taxon>Chaetothyriales</taxon>
        <taxon>Herpotrichiellaceae</taxon>
        <taxon>Cladophialophora</taxon>
    </lineage>
</organism>
<dbReference type="Proteomes" id="UP000094526">
    <property type="component" value="Unassembled WGS sequence"/>
</dbReference>
<accession>A0A1C1CY98</accession>
<name>A0A1C1CY98_9EURO</name>
<evidence type="ECO:0000313" key="2">
    <source>
        <dbReference type="Proteomes" id="UP000094526"/>
    </source>
</evidence>
<keyword evidence="2" id="KW-1185">Reference proteome</keyword>
<dbReference type="AlphaFoldDB" id="A0A1C1CY98"/>
<evidence type="ECO:0000313" key="1">
    <source>
        <dbReference type="EMBL" id="OCT53408.1"/>
    </source>
</evidence>
<proteinExistence type="predicted"/>